<dbReference type="Proteomes" id="UP000673383">
    <property type="component" value="Unassembled WGS sequence"/>
</dbReference>
<reference evidence="1" key="1">
    <citation type="submission" date="2021-02" db="EMBL/GenBank/DDBJ databases">
        <title>Genomic Encyclopedia of Type Strains, Phase IV (KMG-V): Genome sequencing to study the core and pangenomes of soil and plant-associated prokaryotes.</title>
        <authorList>
            <person name="Whitman W."/>
        </authorList>
    </citation>
    <scope>NUCLEOTIDE SEQUENCE</scope>
    <source>
        <strain evidence="1">USDA 406</strain>
    </source>
</reference>
<organism evidence="1 2">
    <name type="scientific">Bradyrhizobium elkanii</name>
    <dbReference type="NCBI Taxonomy" id="29448"/>
    <lineage>
        <taxon>Bacteria</taxon>
        <taxon>Pseudomonadati</taxon>
        <taxon>Pseudomonadota</taxon>
        <taxon>Alphaproteobacteria</taxon>
        <taxon>Hyphomicrobiales</taxon>
        <taxon>Nitrobacteraceae</taxon>
        <taxon>Bradyrhizobium</taxon>
    </lineage>
</organism>
<sequence>MEFLRQVPQGASATFWTSMRGLIPISAMAIVLGQHVRVGNEDNLWGPDKKRRTTVQQIEGAVRICKEFGRKVATAEEARQIMKIGVWYDSVEETLHNLGLPPTRKDGQTGFLVWETDGKKAVAKTGGDSHPMAYCMVPPTQVAAE</sequence>
<dbReference type="InterPro" id="IPR008567">
    <property type="entry name" value="BKACE"/>
</dbReference>
<gene>
    <name evidence="1" type="ORF">JOH49_006277</name>
</gene>
<dbReference type="AlphaFoldDB" id="A0A8I1Y813"/>
<comment type="caution">
    <text evidence="1">The sequence shown here is derived from an EMBL/GenBank/DDBJ whole genome shotgun (WGS) entry which is preliminary data.</text>
</comment>
<dbReference type="GO" id="GO:0043720">
    <property type="term" value="F:3-keto-5-aminohexanoate cleavage activity"/>
    <property type="evidence" value="ECO:0007669"/>
    <property type="project" value="InterPro"/>
</dbReference>
<dbReference type="Pfam" id="PF05853">
    <property type="entry name" value="BKACE"/>
    <property type="match status" value="1"/>
</dbReference>
<evidence type="ECO:0000313" key="1">
    <source>
        <dbReference type="EMBL" id="MBP1296524.1"/>
    </source>
</evidence>
<accession>A0A8I1Y813</accession>
<dbReference type="Gene3D" id="3.20.20.70">
    <property type="entry name" value="Aldolase class I"/>
    <property type="match status" value="1"/>
</dbReference>
<dbReference type="EMBL" id="JAFICZ010000001">
    <property type="protein sequence ID" value="MBP1296524.1"/>
    <property type="molecule type" value="Genomic_DNA"/>
</dbReference>
<evidence type="ECO:0000313" key="2">
    <source>
        <dbReference type="Proteomes" id="UP000673383"/>
    </source>
</evidence>
<protein>
    <submittedName>
        <fullName evidence="1">Uncharacterized protein</fullName>
    </submittedName>
</protein>
<dbReference type="InterPro" id="IPR013785">
    <property type="entry name" value="Aldolase_TIM"/>
</dbReference>
<name>A0A8I1Y813_BRAEL</name>
<proteinExistence type="predicted"/>